<dbReference type="SMART" id="SM00487">
    <property type="entry name" value="DEXDc"/>
    <property type="match status" value="1"/>
</dbReference>
<organism evidence="4 5">
    <name type="scientific">Clostridium collagenovorans DSM 3089</name>
    <dbReference type="NCBI Taxonomy" id="1121306"/>
    <lineage>
        <taxon>Bacteria</taxon>
        <taxon>Bacillati</taxon>
        <taxon>Bacillota</taxon>
        <taxon>Clostridia</taxon>
        <taxon>Eubacteriales</taxon>
        <taxon>Clostridiaceae</taxon>
        <taxon>Clostridium</taxon>
    </lineage>
</organism>
<keyword evidence="4" id="KW-0067">ATP-binding</keyword>
<evidence type="ECO:0000313" key="5">
    <source>
        <dbReference type="Proteomes" id="UP000184526"/>
    </source>
</evidence>
<dbReference type="InterPro" id="IPR049730">
    <property type="entry name" value="SNF2/RAD54-like_C"/>
</dbReference>
<dbReference type="GO" id="GO:0004386">
    <property type="term" value="F:helicase activity"/>
    <property type="evidence" value="ECO:0007669"/>
    <property type="project" value="UniProtKB-KW"/>
</dbReference>
<dbReference type="Gene3D" id="3.40.50.10810">
    <property type="entry name" value="Tandem AAA-ATPase domain"/>
    <property type="match status" value="1"/>
</dbReference>
<dbReference type="Pfam" id="PF08455">
    <property type="entry name" value="SNF2_assoc"/>
    <property type="match status" value="1"/>
</dbReference>
<reference evidence="4 5" key="1">
    <citation type="submission" date="2016-11" db="EMBL/GenBank/DDBJ databases">
        <authorList>
            <person name="Jaros S."/>
            <person name="Januszkiewicz K."/>
            <person name="Wedrychowicz H."/>
        </authorList>
    </citation>
    <scope>NUCLEOTIDE SEQUENCE [LARGE SCALE GENOMIC DNA]</scope>
    <source>
        <strain evidence="4 5">DSM 3089</strain>
    </source>
</reference>
<keyword evidence="5" id="KW-1185">Reference proteome</keyword>
<keyword evidence="4" id="KW-0347">Helicase</keyword>
<dbReference type="Gene3D" id="3.40.50.300">
    <property type="entry name" value="P-loop containing nucleotide triphosphate hydrolases"/>
    <property type="match status" value="1"/>
</dbReference>
<evidence type="ECO:0000259" key="2">
    <source>
        <dbReference type="PROSITE" id="PS51192"/>
    </source>
</evidence>
<evidence type="ECO:0000313" key="4">
    <source>
        <dbReference type="EMBL" id="SHH80851.1"/>
    </source>
</evidence>
<gene>
    <name evidence="4" type="ORF">SAMN02745196_01465</name>
</gene>
<accession>A0A1M5W057</accession>
<dbReference type="InterPro" id="IPR014001">
    <property type="entry name" value="Helicase_ATP-bd"/>
</dbReference>
<feature type="domain" description="Helicase C-terminal" evidence="3">
    <location>
        <begin position="820"/>
        <end position="967"/>
    </location>
</feature>
<dbReference type="RefSeq" id="WP_084666149.1">
    <property type="nucleotide sequence ID" value="NZ_FQXP01000005.1"/>
</dbReference>
<dbReference type="GO" id="GO:0016787">
    <property type="term" value="F:hydrolase activity"/>
    <property type="evidence" value="ECO:0007669"/>
    <property type="project" value="UniProtKB-KW"/>
</dbReference>
<dbReference type="Proteomes" id="UP000184526">
    <property type="component" value="Unassembled WGS sequence"/>
</dbReference>
<dbReference type="FunFam" id="3.40.50.300:FF:000533">
    <property type="entry name" value="Helicase, Snf2 family"/>
    <property type="match status" value="1"/>
</dbReference>
<proteinExistence type="predicted"/>
<dbReference type="InterPro" id="IPR038718">
    <property type="entry name" value="SNF2-like_sf"/>
</dbReference>
<dbReference type="InterPro" id="IPR027417">
    <property type="entry name" value="P-loop_NTPase"/>
</dbReference>
<sequence>MENKNKKPKVQLDIHREKLNLFMKKLKHSVNLGNDFKRRVNIKVKYFFEVNKTEQKSSIELKIGEDKLYVVKNSKNFLNVVKHKDIMEFGKQFYYNGKSCEFRGNDNKVIQLLTELYDFGEFMAEDGNVEGNYQKLFKGKRTYLSSNYVKRLFNYLIGKRIDLNIYGKEYSNVEVVQEELPLEFTMNEDYEEFFIEQNGKMAMPLITEGGIFYFKNKIYITTDRQNELYKYFYNMLREKGGIKFKQDDLKEVGTYVIPLLQSISKEIYLDEKVSKIFHNESLNANIFLDREGNNVIASLRYEYGNITFNPLKSLEENYNSQLIIRDIKLEKSIEQIFKTYGFEEYGFNLVLREPEDILFFLREGVEKLRDKGNIYYSDDFKKLKINRAQSITSKLSIVQDFLEFDFDIDGVEKEELKEVLENLQERKSYYRLKNGSFLDLNSDSLKELYNILQYLDVDVDDIDGNSLMLSKFNALYLNKKLSDTEYFENDSNEYVEKLCDNIGNYEPIDFKVDSRLEAILRSYQKVGFNWLKTIAHYGFGGILADEMGLGKTLQAISLMTSLEEGEEQGISLVVCPTSLVYNWKYEIEKFAPHLNVSIISGSKDNREGEIEELQSNNVDVVISSYGLIRNDIEKYKEINFKYCFLDEAQNIKNYNSLVSIAVKQLNAKSKFALTGTPIENSLMELWSIFDFIMPRYLLDRQKFASKYESPIVKQKDRDVLEELNSRIRPFILRRLKQDVAIELPPKIEHKLMVEMTEEQKKVYAAYTLSYKEEITQEISKNGFTKSKFKILALLTKLRQICCDPSIILENYNNGSGKLEILDELLEEMLNGGHKILIFSQFTRVLASISELLKKRGIEYYYLDGTTKSEERMYLVNKFNEDKTPVFLISLKAGGTGLNLTGADVVIHFDPWWNPAVEDQATDRSHRIGQRKSVEVIKLISKGTIEEKIYKLQESKKHIIDSVMNDMDEGYLWDMNEEDIKNLFEF</sequence>
<dbReference type="SUPFAM" id="SSF52540">
    <property type="entry name" value="P-loop containing nucleoside triphosphate hydrolases"/>
    <property type="match status" value="2"/>
</dbReference>
<dbReference type="OrthoDB" id="9760715at2"/>
<dbReference type="CDD" id="cd18793">
    <property type="entry name" value="SF2_C_SNF"/>
    <property type="match status" value="1"/>
</dbReference>
<protein>
    <submittedName>
        <fullName evidence="4">Superfamily II DNA or RNA helicase, SNF2 family</fullName>
    </submittedName>
</protein>
<dbReference type="PROSITE" id="PS51192">
    <property type="entry name" value="HELICASE_ATP_BIND_1"/>
    <property type="match status" value="1"/>
</dbReference>
<evidence type="ECO:0000259" key="3">
    <source>
        <dbReference type="PROSITE" id="PS51194"/>
    </source>
</evidence>
<evidence type="ECO:0000256" key="1">
    <source>
        <dbReference type="ARBA" id="ARBA00022801"/>
    </source>
</evidence>
<dbReference type="PANTHER" id="PTHR10799">
    <property type="entry name" value="SNF2/RAD54 HELICASE FAMILY"/>
    <property type="match status" value="1"/>
</dbReference>
<keyword evidence="1" id="KW-0378">Hydrolase</keyword>
<dbReference type="Pfam" id="PF00176">
    <property type="entry name" value="SNF2-rel_dom"/>
    <property type="match status" value="1"/>
</dbReference>
<dbReference type="AlphaFoldDB" id="A0A1M5W057"/>
<dbReference type="Pfam" id="PF00271">
    <property type="entry name" value="Helicase_C"/>
    <property type="match status" value="1"/>
</dbReference>
<dbReference type="GO" id="GO:0005524">
    <property type="term" value="F:ATP binding"/>
    <property type="evidence" value="ECO:0007669"/>
    <property type="project" value="InterPro"/>
</dbReference>
<dbReference type="PROSITE" id="PS51194">
    <property type="entry name" value="HELICASE_CTER"/>
    <property type="match status" value="1"/>
</dbReference>
<dbReference type="InterPro" id="IPR013663">
    <property type="entry name" value="Helicase_SWF/SNF/SWI_bac"/>
</dbReference>
<dbReference type="STRING" id="1121306.SAMN02745196_01465"/>
<dbReference type="InterPro" id="IPR001650">
    <property type="entry name" value="Helicase_C-like"/>
</dbReference>
<keyword evidence="4" id="KW-0547">Nucleotide-binding</keyword>
<feature type="domain" description="Helicase ATP-binding" evidence="2">
    <location>
        <begin position="532"/>
        <end position="695"/>
    </location>
</feature>
<name>A0A1M5W057_9CLOT</name>
<dbReference type="CDD" id="cd18012">
    <property type="entry name" value="DEXQc_arch_SWI2_SNF2"/>
    <property type="match status" value="1"/>
</dbReference>
<dbReference type="InterPro" id="IPR000330">
    <property type="entry name" value="SNF2_N"/>
</dbReference>
<dbReference type="SMART" id="SM00490">
    <property type="entry name" value="HELICc"/>
    <property type="match status" value="1"/>
</dbReference>
<dbReference type="EMBL" id="FQXP01000005">
    <property type="protein sequence ID" value="SHH80851.1"/>
    <property type="molecule type" value="Genomic_DNA"/>
</dbReference>